<gene>
    <name evidence="5" type="ORF">LY60_01317</name>
</gene>
<keyword evidence="3" id="KW-0804">Transcription</keyword>
<dbReference type="Pfam" id="PF00392">
    <property type="entry name" value="GntR"/>
    <property type="match status" value="1"/>
</dbReference>
<dbReference type="InterPro" id="IPR000524">
    <property type="entry name" value="Tscrpt_reg_HTH_GntR"/>
</dbReference>
<dbReference type="Proteomes" id="UP000315343">
    <property type="component" value="Unassembled WGS sequence"/>
</dbReference>
<dbReference type="OrthoDB" id="9781630at2"/>
<keyword evidence="6" id="KW-1185">Reference proteome</keyword>
<dbReference type="RefSeq" id="WP_145081538.1">
    <property type="nucleotide sequence ID" value="NZ_VLKH01000003.1"/>
</dbReference>
<dbReference type="GO" id="GO:0003700">
    <property type="term" value="F:DNA-binding transcription factor activity"/>
    <property type="evidence" value="ECO:0007669"/>
    <property type="project" value="InterPro"/>
</dbReference>
<evidence type="ECO:0000313" key="5">
    <source>
        <dbReference type="EMBL" id="TWH81564.1"/>
    </source>
</evidence>
<keyword evidence="2" id="KW-0238">DNA-binding</keyword>
<dbReference type="GO" id="GO:0003677">
    <property type="term" value="F:DNA binding"/>
    <property type="evidence" value="ECO:0007669"/>
    <property type="project" value="UniProtKB-KW"/>
</dbReference>
<dbReference type="PANTHER" id="PTHR43537:SF5">
    <property type="entry name" value="UXU OPERON TRANSCRIPTIONAL REGULATOR"/>
    <property type="match status" value="1"/>
</dbReference>
<dbReference type="CDD" id="cd07377">
    <property type="entry name" value="WHTH_GntR"/>
    <property type="match status" value="1"/>
</dbReference>
<dbReference type="InterPro" id="IPR036390">
    <property type="entry name" value="WH_DNA-bd_sf"/>
</dbReference>
<dbReference type="PROSITE" id="PS50949">
    <property type="entry name" value="HTH_GNTR"/>
    <property type="match status" value="1"/>
</dbReference>
<dbReference type="PANTHER" id="PTHR43537">
    <property type="entry name" value="TRANSCRIPTIONAL REGULATOR, GNTR FAMILY"/>
    <property type="match status" value="1"/>
</dbReference>
<feature type="domain" description="HTH gntR-type" evidence="4">
    <location>
        <begin position="4"/>
        <end position="72"/>
    </location>
</feature>
<name>A0A562JFE4_9FIRM</name>
<dbReference type="InterPro" id="IPR036388">
    <property type="entry name" value="WH-like_DNA-bd_sf"/>
</dbReference>
<dbReference type="Gene3D" id="1.10.10.10">
    <property type="entry name" value="Winged helix-like DNA-binding domain superfamily/Winged helix DNA-binding domain"/>
    <property type="match status" value="1"/>
</dbReference>
<dbReference type="EMBL" id="VLKH01000003">
    <property type="protein sequence ID" value="TWH81564.1"/>
    <property type="molecule type" value="Genomic_DNA"/>
</dbReference>
<reference evidence="5 6" key="1">
    <citation type="submission" date="2019-07" db="EMBL/GenBank/DDBJ databases">
        <title>Genomic Encyclopedia of Type Strains, Phase I: the one thousand microbial genomes (KMG-I) project.</title>
        <authorList>
            <person name="Kyrpides N."/>
        </authorList>
    </citation>
    <scope>NUCLEOTIDE SEQUENCE [LARGE SCALE GENOMIC DNA]</scope>
    <source>
        <strain evidence="5 6">DSM 13558</strain>
    </source>
</reference>
<comment type="caution">
    <text evidence="5">The sequence shown here is derived from an EMBL/GenBank/DDBJ whole genome shotgun (WGS) entry which is preliminary data.</text>
</comment>
<dbReference type="PRINTS" id="PR00035">
    <property type="entry name" value="HTHGNTR"/>
</dbReference>
<dbReference type="AlphaFoldDB" id="A0A562JFE4"/>
<proteinExistence type="predicted"/>
<sequence>MKGKSAEAIVEELLITGILNGKYPEFSMLKPERELASEFGYSRPVIHKAIIRLESKGLVTIIPRQGIRVNDYRETGKLGLLESIYDLYHGGISKSLNQSMLNFIKNNLEAMIELLIDGPYDNRRDCIQKQNQVKFEESLDVFIWLQNFALFCGNSVYPMLLNEFKSGILNVASAVLLHGDRSLFEAKLKAVTSLLSDDYEIDILKNKLENNNIDNKNTAQIREVVAQTVQVLFTFIEKNWLLEGENHETKKSSC</sequence>
<evidence type="ECO:0000313" key="6">
    <source>
        <dbReference type="Proteomes" id="UP000315343"/>
    </source>
</evidence>
<dbReference type="SUPFAM" id="SSF46785">
    <property type="entry name" value="Winged helix' DNA-binding domain"/>
    <property type="match status" value="1"/>
</dbReference>
<evidence type="ECO:0000259" key="4">
    <source>
        <dbReference type="PROSITE" id="PS50949"/>
    </source>
</evidence>
<evidence type="ECO:0000256" key="3">
    <source>
        <dbReference type="ARBA" id="ARBA00023163"/>
    </source>
</evidence>
<dbReference type="SMART" id="SM00345">
    <property type="entry name" value="HTH_GNTR"/>
    <property type="match status" value="1"/>
</dbReference>
<keyword evidence="1" id="KW-0805">Transcription regulation</keyword>
<evidence type="ECO:0000256" key="2">
    <source>
        <dbReference type="ARBA" id="ARBA00023125"/>
    </source>
</evidence>
<evidence type="ECO:0000256" key="1">
    <source>
        <dbReference type="ARBA" id="ARBA00023015"/>
    </source>
</evidence>
<organism evidence="5 6">
    <name type="scientific">Sedimentibacter saalensis</name>
    <dbReference type="NCBI Taxonomy" id="130788"/>
    <lineage>
        <taxon>Bacteria</taxon>
        <taxon>Bacillati</taxon>
        <taxon>Bacillota</taxon>
        <taxon>Tissierellia</taxon>
        <taxon>Sedimentibacter</taxon>
    </lineage>
</organism>
<protein>
    <submittedName>
        <fullName evidence="5">Regulatory GntR family protein</fullName>
    </submittedName>
</protein>
<accession>A0A562JFE4</accession>